<dbReference type="Proteomes" id="UP001595932">
    <property type="component" value="Unassembled WGS sequence"/>
</dbReference>
<gene>
    <name evidence="1" type="ORF">ACFO5U_05300</name>
</gene>
<protein>
    <submittedName>
        <fullName evidence="1">Uncharacterized protein</fullName>
    </submittedName>
</protein>
<organism evidence="1 2">
    <name type="scientific">Planococcus dechangensis</name>
    <dbReference type="NCBI Taxonomy" id="1176255"/>
    <lineage>
        <taxon>Bacteria</taxon>
        <taxon>Bacillati</taxon>
        <taxon>Bacillota</taxon>
        <taxon>Bacilli</taxon>
        <taxon>Bacillales</taxon>
        <taxon>Caryophanaceae</taxon>
        <taxon>Planococcus</taxon>
    </lineage>
</organism>
<accession>A0ABV9MC73</accession>
<keyword evidence="2" id="KW-1185">Reference proteome</keyword>
<sequence>MNIVTTPDFSYQLCERKNGNKFIKVLLYINDADGYVEVGRIKGAKSYWTDNGYGDIEDMHAELSKNANTVELLAKVNPTFPNPLFSRRELIAENSRLRKALEFYSNAANWGRINFNENGNKHHVKYTVNGDAGEIASKALNGGEPDAHPAT</sequence>
<reference evidence="2" key="1">
    <citation type="journal article" date="2019" name="Int. J. Syst. Evol. Microbiol.">
        <title>The Global Catalogue of Microorganisms (GCM) 10K type strain sequencing project: providing services to taxonomists for standard genome sequencing and annotation.</title>
        <authorList>
            <consortium name="The Broad Institute Genomics Platform"/>
            <consortium name="The Broad Institute Genome Sequencing Center for Infectious Disease"/>
            <person name="Wu L."/>
            <person name="Ma J."/>
        </authorList>
    </citation>
    <scope>NUCLEOTIDE SEQUENCE [LARGE SCALE GENOMIC DNA]</scope>
    <source>
        <strain evidence="2">CGMCC 1.12151</strain>
    </source>
</reference>
<dbReference type="EMBL" id="JBHSGL010000005">
    <property type="protein sequence ID" value="MFC4712258.1"/>
    <property type="molecule type" value="Genomic_DNA"/>
</dbReference>
<name>A0ABV9MC73_9BACL</name>
<evidence type="ECO:0000313" key="2">
    <source>
        <dbReference type="Proteomes" id="UP001595932"/>
    </source>
</evidence>
<comment type="caution">
    <text evidence="1">The sequence shown here is derived from an EMBL/GenBank/DDBJ whole genome shotgun (WGS) entry which is preliminary data.</text>
</comment>
<evidence type="ECO:0000313" key="1">
    <source>
        <dbReference type="EMBL" id="MFC4712258.1"/>
    </source>
</evidence>
<proteinExistence type="predicted"/>
<dbReference type="RefSeq" id="WP_377277334.1">
    <property type="nucleotide sequence ID" value="NZ_JBHSGL010000005.1"/>
</dbReference>